<dbReference type="Gene3D" id="3.40.50.720">
    <property type="entry name" value="NAD(P)-binding Rossmann-like Domain"/>
    <property type="match status" value="1"/>
</dbReference>
<keyword evidence="3" id="KW-1185">Reference proteome</keyword>
<dbReference type="InterPro" id="IPR036291">
    <property type="entry name" value="NAD(P)-bd_dom_sf"/>
</dbReference>
<dbReference type="CTD" id="43512"/>
<protein>
    <submittedName>
        <fullName evidence="4">D-beta-hydroxybutyrate dehydrogenase, mitochondrial</fullName>
    </submittedName>
</protein>
<keyword evidence="1" id="KW-0560">Oxidoreductase</keyword>
<gene>
    <name evidence="4" type="primary">LOC114240708</name>
</gene>
<dbReference type="InterPro" id="IPR020904">
    <property type="entry name" value="Sc_DH/Rdtase_CS"/>
</dbReference>
<dbReference type="SMR" id="A0A6J2JDM1"/>
<evidence type="ECO:0000256" key="2">
    <source>
        <dbReference type="RuleBase" id="RU000363"/>
    </source>
</evidence>
<dbReference type="Proteomes" id="UP000504629">
    <property type="component" value="Unplaced"/>
</dbReference>
<evidence type="ECO:0000313" key="3">
    <source>
        <dbReference type="Proteomes" id="UP000504629"/>
    </source>
</evidence>
<name>A0A6J2JDM1_BOMMA</name>
<dbReference type="GO" id="GO:0016491">
    <property type="term" value="F:oxidoreductase activity"/>
    <property type="evidence" value="ECO:0007669"/>
    <property type="project" value="UniProtKB-KW"/>
</dbReference>
<evidence type="ECO:0000256" key="1">
    <source>
        <dbReference type="ARBA" id="ARBA00023002"/>
    </source>
</evidence>
<proteinExistence type="inferred from homology"/>
<sequence length="306" mass="34238">MSVSRLVAVTGCDSGLGWAVAARLAREGFITIAGMHKGIETEAAKALEKLCAHTFPLDVTRVESVQEFRKYVLTVLKDNPKYKFHAVVNNAGVMTVGKYEWMTASMIESPVHVNLLGAMRVISAFLPEIRKTAIETTSKPKPRIINVGSHCGLQPLPAFAAYSASKAGLLALTRCLHLEHSEHGLAVIAFVPGGFVGSSNILLGQETKGEAMVEHLNDEQRKFYGNKIESLNNYLELASGEGKFDSMHDMKILNTFMKAMLDETPKLMYKVESWRYMFYYNLMRLPLPLFIHKWIIKQFLSFPDHQ</sequence>
<evidence type="ECO:0000313" key="4">
    <source>
        <dbReference type="RefSeq" id="XP_028027162.1"/>
    </source>
</evidence>
<dbReference type="PANTHER" id="PTHR43313">
    <property type="entry name" value="SHORT-CHAIN DEHYDROGENASE/REDUCTASE FAMILY 9C"/>
    <property type="match status" value="1"/>
</dbReference>
<dbReference type="SUPFAM" id="SSF51735">
    <property type="entry name" value="NAD(P)-binding Rossmann-fold domains"/>
    <property type="match status" value="1"/>
</dbReference>
<comment type="similarity">
    <text evidence="2">Belongs to the short-chain dehydrogenases/reductases (SDR) family.</text>
</comment>
<dbReference type="PANTHER" id="PTHR43313:SF36">
    <property type="entry name" value="D-BETA-HYDROXYBUTYRATE DEHYDROGENASE, MITOCHONDRIAL"/>
    <property type="match status" value="1"/>
</dbReference>
<organism evidence="3 4">
    <name type="scientific">Bombyx mandarina</name>
    <name type="common">Wild silk moth</name>
    <name type="synonym">Wild silkworm</name>
    <dbReference type="NCBI Taxonomy" id="7092"/>
    <lineage>
        <taxon>Eukaryota</taxon>
        <taxon>Metazoa</taxon>
        <taxon>Ecdysozoa</taxon>
        <taxon>Arthropoda</taxon>
        <taxon>Hexapoda</taxon>
        <taxon>Insecta</taxon>
        <taxon>Pterygota</taxon>
        <taxon>Neoptera</taxon>
        <taxon>Endopterygota</taxon>
        <taxon>Lepidoptera</taxon>
        <taxon>Glossata</taxon>
        <taxon>Ditrysia</taxon>
        <taxon>Bombycoidea</taxon>
        <taxon>Bombycidae</taxon>
        <taxon>Bombycinae</taxon>
        <taxon>Bombyx</taxon>
    </lineage>
</organism>
<dbReference type="InterPro" id="IPR002347">
    <property type="entry name" value="SDR_fam"/>
</dbReference>
<dbReference type="AlphaFoldDB" id="A0A6J2JDM1"/>
<dbReference type="GO" id="GO:0008202">
    <property type="term" value="P:steroid metabolic process"/>
    <property type="evidence" value="ECO:0007669"/>
    <property type="project" value="TreeGrafter"/>
</dbReference>
<dbReference type="PRINTS" id="PR00081">
    <property type="entry name" value="GDHRDH"/>
</dbReference>
<dbReference type="PROSITE" id="PS00061">
    <property type="entry name" value="ADH_SHORT"/>
    <property type="match status" value="1"/>
</dbReference>
<dbReference type="KEGG" id="bman:114240708"/>
<dbReference type="GeneID" id="114240708"/>
<accession>A0A6J2JDM1</accession>
<dbReference type="RefSeq" id="XP_028027162.1">
    <property type="nucleotide sequence ID" value="XM_028171361.1"/>
</dbReference>
<dbReference type="PRINTS" id="PR00080">
    <property type="entry name" value="SDRFAMILY"/>
</dbReference>
<dbReference type="Pfam" id="PF00106">
    <property type="entry name" value="adh_short"/>
    <property type="match status" value="1"/>
</dbReference>
<reference evidence="4" key="1">
    <citation type="submission" date="2025-08" db="UniProtKB">
        <authorList>
            <consortium name="RefSeq"/>
        </authorList>
    </citation>
    <scope>IDENTIFICATION</scope>
    <source>
        <tissue evidence="4">Silk gland</tissue>
    </source>
</reference>
<dbReference type="OrthoDB" id="294295at2759"/>